<dbReference type="OrthoDB" id="9780942at2"/>
<evidence type="ECO:0000313" key="11">
    <source>
        <dbReference type="EMBL" id="SDW97363.1"/>
    </source>
</evidence>
<evidence type="ECO:0000256" key="7">
    <source>
        <dbReference type="ARBA" id="ARBA00022967"/>
    </source>
</evidence>
<evidence type="ECO:0000256" key="3">
    <source>
        <dbReference type="ARBA" id="ARBA00022741"/>
    </source>
</evidence>
<dbReference type="InterPro" id="IPR017871">
    <property type="entry name" value="ABC_transporter-like_CS"/>
</dbReference>
<dbReference type="AlphaFoldDB" id="A0A1H2XWT7"/>
<keyword evidence="6" id="KW-0864">Zinc transport</keyword>
<accession>A0A1H2XWT7</accession>
<keyword evidence="8" id="KW-0406">Ion transport</keyword>
<dbReference type="Proteomes" id="UP000182944">
    <property type="component" value="Unassembled WGS sequence"/>
</dbReference>
<keyword evidence="3" id="KW-0547">Nucleotide-binding</keyword>
<dbReference type="InterPro" id="IPR050153">
    <property type="entry name" value="Metal_Ion_Import_ABC"/>
</dbReference>
<reference evidence="12" key="1">
    <citation type="submission" date="2016-10" db="EMBL/GenBank/DDBJ databases">
        <authorList>
            <person name="Varghese N."/>
            <person name="Submissions S."/>
        </authorList>
    </citation>
    <scope>NUCLEOTIDE SEQUENCE [LARGE SCALE GENOMIC DNA]</scope>
    <source>
        <strain evidence="12">DSM 29303</strain>
    </source>
</reference>
<evidence type="ECO:0000256" key="2">
    <source>
        <dbReference type="ARBA" id="ARBA00022475"/>
    </source>
</evidence>
<dbReference type="Gene3D" id="3.40.50.300">
    <property type="entry name" value="P-loop containing nucleotide triphosphate hydrolases"/>
    <property type="match status" value="1"/>
</dbReference>
<keyword evidence="7" id="KW-1278">Translocase</keyword>
<protein>
    <submittedName>
        <fullName evidence="11">Zinc transport system ATP-binding protein</fullName>
    </submittedName>
</protein>
<keyword evidence="4" id="KW-0862">Zinc</keyword>
<keyword evidence="2" id="KW-1003">Cell membrane</keyword>
<proteinExistence type="predicted"/>
<keyword evidence="5 11" id="KW-0067">ATP-binding</keyword>
<dbReference type="InterPro" id="IPR003593">
    <property type="entry name" value="AAA+_ATPase"/>
</dbReference>
<evidence type="ECO:0000256" key="9">
    <source>
        <dbReference type="ARBA" id="ARBA00023136"/>
    </source>
</evidence>
<dbReference type="STRING" id="1545044.SAMN05444276_102655"/>
<gene>
    <name evidence="11" type="ORF">SAMN05444276_102655</name>
</gene>
<dbReference type="SUPFAM" id="SSF52540">
    <property type="entry name" value="P-loop containing nucleoside triphosphate hydrolases"/>
    <property type="match status" value="1"/>
</dbReference>
<dbReference type="InterPro" id="IPR003439">
    <property type="entry name" value="ABC_transporter-like_ATP-bd"/>
</dbReference>
<sequence>MSPADGTGAAATPGTPTRATAAAPAALLAAAPRVAPPAPARDGAPLVRLADVGVTLGGHAVLRDIDLTVRRGEIVTVLGPNGSGKTTLMRVIIGALAPSEGQVWRAPGLRLAYVPQRLAVDPTLPISAARFLNLPHRRPAAAVEAALDRAGLAGLGRRPLAALSGGQLQRLLLARALMGAPDLMILDEGAAGLDQPGVSAYYAHIEAVRAETGCAVLMVSHDLQIVMRASDHVICLNGHVCCEGTPESVSLSPAYRGLFGAFGGGMPEGGALALYRHHHDHTHADGTPCAGHDHGEDAA</sequence>
<dbReference type="GO" id="GO:0005524">
    <property type="term" value="F:ATP binding"/>
    <property type="evidence" value="ECO:0007669"/>
    <property type="project" value="UniProtKB-KW"/>
</dbReference>
<keyword evidence="9" id="KW-0472">Membrane</keyword>
<dbReference type="PROSITE" id="PS00211">
    <property type="entry name" value="ABC_TRANSPORTER_1"/>
    <property type="match status" value="1"/>
</dbReference>
<keyword evidence="12" id="KW-1185">Reference proteome</keyword>
<dbReference type="GO" id="GO:0016887">
    <property type="term" value="F:ATP hydrolysis activity"/>
    <property type="evidence" value="ECO:0007669"/>
    <property type="project" value="InterPro"/>
</dbReference>
<dbReference type="GO" id="GO:0010043">
    <property type="term" value="P:response to zinc ion"/>
    <property type="evidence" value="ECO:0007669"/>
    <property type="project" value="TreeGrafter"/>
</dbReference>
<evidence type="ECO:0000256" key="4">
    <source>
        <dbReference type="ARBA" id="ARBA00022833"/>
    </source>
</evidence>
<evidence type="ECO:0000256" key="8">
    <source>
        <dbReference type="ARBA" id="ARBA00023065"/>
    </source>
</evidence>
<evidence type="ECO:0000256" key="5">
    <source>
        <dbReference type="ARBA" id="ARBA00022840"/>
    </source>
</evidence>
<evidence type="ECO:0000313" key="12">
    <source>
        <dbReference type="Proteomes" id="UP000182944"/>
    </source>
</evidence>
<keyword evidence="1" id="KW-0813">Transport</keyword>
<dbReference type="SMART" id="SM00382">
    <property type="entry name" value="AAA"/>
    <property type="match status" value="1"/>
</dbReference>
<dbReference type="PANTHER" id="PTHR42734:SF9">
    <property type="entry name" value="ZINC IMPORT ATP-BINDING PROTEIN ZNUC"/>
    <property type="match status" value="1"/>
</dbReference>
<organism evidence="11 12">
    <name type="scientific">Paracoccus sanguinis</name>
    <dbReference type="NCBI Taxonomy" id="1545044"/>
    <lineage>
        <taxon>Bacteria</taxon>
        <taxon>Pseudomonadati</taxon>
        <taxon>Pseudomonadota</taxon>
        <taxon>Alphaproteobacteria</taxon>
        <taxon>Rhodobacterales</taxon>
        <taxon>Paracoccaceae</taxon>
        <taxon>Paracoccus</taxon>
    </lineage>
</organism>
<name>A0A1H2XWT7_9RHOB</name>
<evidence type="ECO:0000259" key="10">
    <source>
        <dbReference type="PROSITE" id="PS50893"/>
    </source>
</evidence>
<evidence type="ECO:0000256" key="1">
    <source>
        <dbReference type="ARBA" id="ARBA00022448"/>
    </source>
</evidence>
<evidence type="ECO:0000256" key="6">
    <source>
        <dbReference type="ARBA" id="ARBA00022906"/>
    </source>
</evidence>
<dbReference type="EMBL" id="FNNA01000002">
    <property type="protein sequence ID" value="SDW97363.1"/>
    <property type="molecule type" value="Genomic_DNA"/>
</dbReference>
<dbReference type="GO" id="GO:0006829">
    <property type="term" value="P:zinc ion transport"/>
    <property type="evidence" value="ECO:0007669"/>
    <property type="project" value="UniProtKB-KW"/>
</dbReference>
<dbReference type="InterPro" id="IPR027417">
    <property type="entry name" value="P-loop_NTPase"/>
</dbReference>
<dbReference type="PROSITE" id="PS50893">
    <property type="entry name" value="ABC_TRANSPORTER_2"/>
    <property type="match status" value="1"/>
</dbReference>
<dbReference type="Pfam" id="PF00005">
    <property type="entry name" value="ABC_tran"/>
    <property type="match status" value="1"/>
</dbReference>
<dbReference type="PANTHER" id="PTHR42734">
    <property type="entry name" value="METAL TRANSPORT SYSTEM ATP-BINDING PROTEIN TM_0124-RELATED"/>
    <property type="match status" value="1"/>
</dbReference>
<feature type="domain" description="ABC transporter" evidence="10">
    <location>
        <begin position="47"/>
        <end position="262"/>
    </location>
</feature>
<dbReference type="RefSeq" id="WP_081969235.1">
    <property type="nucleotide sequence ID" value="NZ_FNNA01000002.1"/>
</dbReference>